<dbReference type="PANTHER" id="PTHR33751">
    <property type="entry name" value="CBB3-TYPE CYTOCHROME C OXIDASE SUBUNIT FIXP"/>
    <property type="match status" value="1"/>
</dbReference>
<dbReference type="STRING" id="1150112.SAMN04487893_11742"/>
<organism evidence="8 9">
    <name type="scientific">Myroides guanonis</name>
    <dbReference type="NCBI Taxonomy" id="1150112"/>
    <lineage>
        <taxon>Bacteria</taxon>
        <taxon>Pseudomonadati</taxon>
        <taxon>Bacteroidota</taxon>
        <taxon>Flavobacteriia</taxon>
        <taxon>Flavobacteriales</taxon>
        <taxon>Flavobacteriaceae</taxon>
        <taxon>Myroides</taxon>
    </lineage>
</organism>
<dbReference type="GO" id="GO:0020037">
    <property type="term" value="F:heme binding"/>
    <property type="evidence" value="ECO:0007669"/>
    <property type="project" value="InterPro"/>
</dbReference>
<dbReference type="EMBL" id="FORU01000017">
    <property type="protein sequence ID" value="SFJ81356.1"/>
    <property type="molecule type" value="Genomic_DNA"/>
</dbReference>
<gene>
    <name evidence="8" type="ORF">SAMN04487893_11742</name>
</gene>
<evidence type="ECO:0000259" key="7">
    <source>
        <dbReference type="PROSITE" id="PS51007"/>
    </source>
</evidence>
<evidence type="ECO:0000256" key="5">
    <source>
        <dbReference type="SAM" id="MobiDB-lite"/>
    </source>
</evidence>
<sequence length="312" mass="35049">MKKYFPVYVRVPLLLAIVYFVLESIAGSTDKPAFIDQPIVFGFLLLALFIIITIEVVSAATNRIMNRLMTEEERLEKERLESRSIFDSPALKKLMQKLTRTRAISEEKELLLDHDYDGIKELDNELPPWWVGLFYASIVFAVIYMLRFHVFDGDNQIEEYEKSMIAAREAVEEYKKNAPDLLTVDNVVMLTEAGDLAKGKDIFDMKCAVCHKPDGGGAIGPNLTDDYWILGGDIKDIFHTISEGGRAGKGMIPWKSDLNPTDIARVASYIKTLHGTNPPDAKEAEGDFWKEEAVAGEEPTDAIEPVDENAVN</sequence>
<dbReference type="GO" id="GO:0009055">
    <property type="term" value="F:electron transfer activity"/>
    <property type="evidence" value="ECO:0007669"/>
    <property type="project" value="InterPro"/>
</dbReference>
<dbReference type="Proteomes" id="UP000243887">
    <property type="component" value="Unassembled WGS sequence"/>
</dbReference>
<feature type="region of interest" description="Disordered" evidence="5">
    <location>
        <begin position="292"/>
        <end position="312"/>
    </location>
</feature>
<evidence type="ECO:0000256" key="3">
    <source>
        <dbReference type="ARBA" id="ARBA00023004"/>
    </source>
</evidence>
<dbReference type="Pfam" id="PF13442">
    <property type="entry name" value="Cytochrome_CBB3"/>
    <property type="match status" value="1"/>
</dbReference>
<dbReference type="OrthoDB" id="9811281at2"/>
<dbReference type="SUPFAM" id="SSF46626">
    <property type="entry name" value="Cytochrome c"/>
    <property type="match status" value="1"/>
</dbReference>
<dbReference type="InterPro" id="IPR036909">
    <property type="entry name" value="Cyt_c-like_dom_sf"/>
</dbReference>
<keyword evidence="6" id="KW-1133">Transmembrane helix</keyword>
<evidence type="ECO:0000256" key="2">
    <source>
        <dbReference type="ARBA" id="ARBA00022723"/>
    </source>
</evidence>
<feature type="transmembrane region" description="Helical" evidence="6">
    <location>
        <begin position="7"/>
        <end position="27"/>
    </location>
</feature>
<dbReference type="Gene3D" id="1.10.760.10">
    <property type="entry name" value="Cytochrome c-like domain"/>
    <property type="match status" value="1"/>
</dbReference>
<feature type="transmembrane region" description="Helical" evidence="6">
    <location>
        <begin position="129"/>
        <end position="146"/>
    </location>
</feature>
<name>A0A1I3UHM0_9FLAO</name>
<proteinExistence type="predicted"/>
<dbReference type="InterPro" id="IPR032858">
    <property type="entry name" value="CcoP_N"/>
</dbReference>
<dbReference type="InterPro" id="IPR038414">
    <property type="entry name" value="CcoP_N_sf"/>
</dbReference>
<keyword evidence="1 4" id="KW-0349">Heme</keyword>
<feature type="compositionally biased region" description="Acidic residues" evidence="5">
    <location>
        <begin position="294"/>
        <end position="312"/>
    </location>
</feature>
<evidence type="ECO:0000256" key="4">
    <source>
        <dbReference type="PROSITE-ProRule" id="PRU00433"/>
    </source>
</evidence>
<evidence type="ECO:0000256" key="1">
    <source>
        <dbReference type="ARBA" id="ARBA00022617"/>
    </source>
</evidence>
<dbReference type="Gene3D" id="6.10.280.130">
    <property type="match status" value="1"/>
</dbReference>
<feature type="domain" description="Cytochrome c" evidence="7">
    <location>
        <begin position="194"/>
        <end position="274"/>
    </location>
</feature>
<dbReference type="AlphaFoldDB" id="A0A1I3UHM0"/>
<dbReference type="PROSITE" id="PS51007">
    <property type="entry name" value="CYTC"/>
    <property type="match status" value="1"/>
</dbReference>
<keyword evidence="6" id="KW-0472">Membrane</keyword>
<keyword evidence="6" id="KW-0812">Transmembrane</keyword>
<keyword evidence="9" id="KW-1185">Reference proteome</keyword>
<dbReference type="InterPro" id="IPR009056">
    <property type="entry name" value="Cyt_c-like_dom"/>
</dbReference>
<dbReference type="RefSeq" id="WP_090680975.1">
    <property type="nucleotide sequence ID" value="NZ_FORU01000017.1"/>
</dbReference>
<dbReference type="GO" id="GO:0046872">
    <property type="term" value="F:metal ion binding"/>
    <property type="evidence" value="ECO:0007669"/>
    <property type="project" value="UniProtKB-KW"/>
</dbReference>
<protein>
    <submittedName>
        <fullName evidence="8">Cytochrome c oxidase cbb3-type subunit 3</fullName>
    </submittedName>
</protein>
<accession>A0A1I3UHM0</accession>
<feature type="transmembrane region" description="Helical" evidence="6">
    <location>
        <begin position="39"/>
        <end position="60"/>
    </location>
</feature>
<keyword evidence="3 4" id="KW-0408">Iron</keyword>
<keyword evidence="2 4" id="KW-0479">Metal-binding</keyword>
<evidence type="ECO:0000313" key="9">
    <source>
        <dbReference type="Proteomes" id="UP000243887"/>
    </source>
</evidence>
<dbReference type="InterPro" id="IPR050597">
    <property type="entry name" value="Cytochrome_c_Oxidase_Subunit"/>
</dbReference>
<evidence type="ECO:0000256" key="6">
    <source>
        <dbReference type="SAM" id="Phobius"/>
    </source>
</evidence>
<reference evidence="9" key="1">
    <citation type="submission" date="2016-10" db="EMBL/GenBank/DDBJ databases">
        <authorList>
            <person name="Varghese N."/>
            <person name="Submissions S."/>
        </authorList>
    </citation>
    <scope>NUCLEOTIDE SEQUENCE [LARGE SCALE GENOMIC DNA]</scope>
    <source>
        <strain evidence="9">DSM 26542</strain>
    </source>
</reference>
<dbReference type="Pfam" id="PF14715">
    <property type="entry name" value="FixP_N"/>
    <property type="match status" value="1"/>
</dbReference>
<dbReference type="PANTHER" id="PTHR33751:SF1">
    <property type="entry name" value="CBB3-TYPE CYTOCHROME C OXIDASE SUBUNIT FIXP"/>
    <property type="match status" value="1"/>
</dbReference>
<evidence type="ECO:0000313" key="8">
    <source>
        <dbReference type="EMBL" id="SFJ81356.1"/>
    </source>
</evidence>